<evidence type="ECO:0000313" key="4">
    <source>
        <dbReference type="EMBL" id="MCJ2543903.1"/>
    </source>
</evidence>
<dbReference type="GO" id="GO:0016829">
    <property type="term" value="F:lyase activity"/>
    <property type="evidence" value="ECO:0007669"/>
    <property type="project" value="UniProtKB-KW"/>
</dbReference>
<comment type="caution">
    <text evidence="4">The sequence shown here is derived from an EMBL/GenBank/DDBJ whole genome shotgun (WGS) entry which is preliminary data.</text>
</comment>
<proteinExistence type="inferred from homology"/>
<dbReference type="EMBL" id="JAFIRA010000040">
    <property type="protein sequence ID" value="MCJ2543903.1"/>
    <property type="molecule type" value="Genomic_DNA"/>
</dbReference>
<evidence type="ECO:0000313" key="5">
    <source>
        <dbReference type="Proteomes" id="UP000830835"/>
    </source>
</evidence>
<dbReference type="Pfam" id="PF09367">
    <property type="entry name" value="CpeS"/>
    <property type="match status" value="1"/>
</dbReference>
<organism evidence="4 5">
    <name type="scientific">Thermostichus vulcanus str. 'Rupite'</name>
    <dbReference type="NCBI Taxonomy" id="2813851"/>
    <lineage>
        <taxon>Bacteria</taxon>
        <taxon>Bacillati</taxon>
        <taxon>Cyanobacteriota</taxon>
        <taxon>Cyanophyceae</taxon>
        <taxon>Thermostichales</taxon>
        <taxon>Thermostichaceae</taxon>
        <taxon>Thermostichus</taxon>
    </lineage>
</organism>
<dbReference type="Gene3D" id="2.40.128.20">
    <property type="match status" value="1"/>
</dbReference>
<gene>
    <name evidence="3" type="primary">cpcS</name>
    <name evidence="4" type="ORF">JX360_13495</name>
</gene>
<comment type="similarity">
    <text evidence="1 3">Belongs to the CpcS/CpeS biliprotein lyase family.</text>
</comment>
<accession>A0ABT0CDN9</accession>
<dbReference type="InterPro" id="IPR018536">
    <property type="entry name" value="CpcS/CpeS"/>
</dbReference>
<dbReference type="EC" id="4.-.-.-" evidence="3"/>
<name>A0ABT0CDN9_THEVL</name>
<keyword evidence="5" id="KW-1185">Reference proteome</keyword>
<evidence type="ECO:0000256" key="2">
    <source>
        <dbReference type="ARBA" id="ARBA00023239"/>
    </source>
</evidence>
<evidence type="ECO:0000256" key="1">
    <source>
        <dbReference type="ARBA" id="ARBA00010681"/>
    </source>
</evidence>
<dbReference type="HAMAP" id="MF_01459">
    <property type="entry name" value="Chrphore_lyase_CpxS"/>
    <property type="match status" value="1"/>
</dbReference>
<dbReference type="InterPro" id="IPR012674">
    <property type="entry name" value="Calycin"/>
</dbReference>
<sequence>MKPLEQFHHFFNCCIGAWSTERTYHHLTRGEVERSRTEFTIRTLTPDLKHKVLADNHYPNHSVDGFLGFHLAFETVSETGEEVAQELNMLFVPQQENSRGLEGDYLRDRAYEEDRPIVATFRFDPGSLQLSMTTIYTHVVAVDSITLLNPRLRLRQILTYQRPPAGQPLHDLILVGFGVEQKLT</sequence>
<reference evidence="4" key="1">
    <citation type="submission" date="2021-02" db="EMBL/GenBank/DDBJ databases">
        <title>The CRISPR/cas machinery reduction and long-range gene transfer in the hot spring cyanobacterium Synechococcus.</title>
        <authorList>
            <person name="Dvorak P."/>
            <person name="Jahodarova E."/>
            <person name="Hasler P."/>
            <person name="Poulickova A."/>
        </authorList>
    </citation>
    <scope>NUCLEOTIDE SEQUENCE</scope>
    <source>
        <strain evidence="4">Rupite</strain>
    </source>
</reference>
<dbReference type="Proteomes" id="UP000830835">
    <property type="component" value="Unassembled WGS sequence"/>
</dbReference>
<dbReference type="RefSeq" id="WP_244351898.1">
    <property type="nucleotide sequence ID" value="NZ_JAFIRA010000040.1"/>
</dbReference>
<comment type="function">
    <text evidence="3">Covalently attaches a chromophore to Cys residue(s) of phycobiliproteins.</text>
</comment>
<evidence type="ECO:0000256" key="3">
    <source>
        <dbReference type="HAMAP-Rule" id="MF_01459"/>
    </source>
</evidence>
<keyword evidence="2 3" id="KW-0456">Lyase</keyword>
<dbReference type="CDD" id="cd19433">
    <property type="entry name" value="lipocalin_CpcS-CpeS"/>
    <property type="match status" value="1"/>
</dbReference>
<protein>
    <recommendedName>
        <fullName evidence="3">Chromophore lyase CpcS/CpeS</fullName>
        <ecNumber evidence="3">4.-.-.-</ecNumber>
    </recommendedName>
</protein>